<keyword evidence="5 6" id="KW-0949">S-adenosyl-L-methionine</keyword>
<sequence length="286" mass="30794">MKTGKPSRTALATAHARAYHQIAPEPRVFTDPLAGPIMGLTPEELTEQTAAAAAGQDITFHRIRRLLLASRSRFAEETVAAAVADGTRQVVILGAGLDTFAYRNPDPALRVFEVDHPATQAWKRQLLADAGITVPDSLTFAPIDFESETLATGLAAAGFDRDQPAVFVWLGVVMYLTREAIRSTLGYMAEQAAPVRLVFDYIPPAADAAPEHRAQLQARADRMAAVGEPLLSSLTAAELAADLRAAGFDEIEDFSAPDLIASYVGEAELGPEPERLHARIARARRT</sequence>
<comment type="similarity">
    <text evidence="2 6">Belongs to the UPF0677 family.</text>
</comment>
<dbReference type="GO" id="GO:0008168">
    <property type="term" value="F:methyltransferase activity"/>
    <property type="evidence" value="ECO:0007669"/>
    <property type="project" value="UniProtKB-UniRule"/>
</dbReference>
<dbReference type="GO" id="GO:0032259">
    <property type="term" value="P:methylation"/>
    <property type="evidence" value="ECO:0007669"/>
    <property type="project" value="UniProtKB-KW"/>
</dbReference>
<dbReference type="EMBL" id="VXLC01000027">
    <property type="protein sequence ID" value="KAA8882972.1"/>
    <property type="molecule type" value="Genomic_DNA"/>
</dbReference>
<dbReference type="PANTHER" id="PTHR43619:SF2">
    <property type="entry name" value="S-ADENOSYL-L-METHIONINE-DEPENDENT METHYLTRANSFERASES SUPERFAMILY PROTEIN"/>
    <property type="match status" value="1"/>
</dbReference>
<keyword evidence="8" id="KW-1185">Reference proteome</keyword>
<evidence type="ECO:0000256" key="3">
    <source>
        <dbReference type="ARBA" id="ARBA00022603"/>
    </source>
</evidence>
<keyword evidence="4 7" id="KW-0808">Transferase</keyword>
<dbReference type="InterPro" id="IPR011610">
    <property type="entry name" value="SAM_mthyl_Trfase_ML2640-like"/>
</dbReference>
<accession>A0A5N0E0N7</accession>
<evidence type="ECO:0000256" key="4">
    <source>
        <dbReference type="ARBA" id="ARBA00022679"/>
    </source>
</evidence>
<dbReference type="PANTHER" id="PTHR43619">
    <property type="entry name" value="S-ADENOSYL-L-METHIONINE-DEPENDENT METHYLTRANSFERASE YKTD-RELATED"/>
    <property type="match status" value="1"/>
</dbReference>
<dbReference type="Proteomes" id="UP000323876">
    <property type="component" value="Unassembled WGS sequence"/>
</dbReference>
<dbReference type="RefSeq" id="WP_150406957.1">
    <property type="nucleotide sequence ID" value="NZ_VXLC01000027.1"/>
</dbReference>
<gene>
    <name evidence="7" type="ORF">F3087_37830</name>
</gene>
<protein>
    <recommendedName>
        <fullName evidence="6">S-adenosyl-L-methionine-dependent methyltransferase</fullName>
        <ecNumber evidence="6">2.1.1.-</ecNumber>
    </recommendedName>
</protein>
<dbReference type="NCBIfam" id="TIGR00027">
    <property type="entry name" value="mthyl_TIGR00027"/>
    <property type="match status" value="1"/>
</dbReference>
<proteinExistence type="inferred from homology"/>
<comment type="caution">
    <text evidence="7">The sequence shown here is derived from an EMBL/GenBank/DDBJ whole genome shotgun (WGS) entry which is preliminary data.</text>
</comment>
<organism evidence="7 8">
    <name type="scientific">Nocardia colli</name>
    <dbReference type="NCBI Taxonomy" id="2545717"/>
    <lineage>
        <taxon>Bacteria</taxon>
        <taxon>Bacillati</taxon>
        <taxon>Actinomycetota</taxon>
        <taxon>Actinomycetes</taxon>
        <taxon>Mycobacteriales</taxon>
        <taxon>Nocardiaceae</taxon>
        <taxon>Nocardia</taxon>
    </lineage>
</organism>
<dbReference type="Pfam" id="PF04072">
    <property type="entry name" value="LCM"/>
    <property type="match status" value="1"/>
</dbReference>
<evidence type="ECO:0000256" key="1">
    <source>
        <dbReference type="ARBA" id="ARBA00003907"/>
    </source>
</evidence>
<keyword evidence="3 6" id="KW-0489">Methyltransferase</keyword>
<reference evidence="7 8" key="1">
    <citation type="submission" date="2019-09" db="EMBL/GenBank/DDBJ databases">
        <authorList>
            <person name="Wang X."/>
        </authorList>
    </citation>
    <scope>NUCLEOTIDE SEQUENCE [LARGE SCALE GENOMIC DNA]</scope>
    <source>
        <strain evidence="7 8">CICC 11023</strain>
    </source>
</reference>
<dbReference type="InterPro" id="IPR029063">
    <property type="entry name" value="SAM-dependent_MTases_sf"/>
</dbReference>
<evidence type="ECO:0000313" key="8">
    <source>
        <dbReference type="Proteomes" id="UP000323876"/>
    </source>
</evidence>
<name>A0A5N0E0N7_9NOCA</name>
<comment type="function">
    <text evidence="1 6">Exhibits S-adenosyl-L-methionine-dependent methyltransferase activity.</text>
</comment>
<dbReference type="Gene3D" id="3.40.50.150">
    <property type="entry name" value="Vaccinia Virus protein VP39"/>
    <property type="match status" value="1"/>
</dbReference>
<dbReference type="InterPro" id="IPR007213">
    <property type="entry name" value="Ppm1/Ppm2/Tcmp"/>
</dbReference>
<dbReference type="OrthoDB" id="9806164at2"/>
<evidence type="ECO:0000256" key="5">
    <source>
        <dbReference type="ARBA" id="ARBA00022691"/>
    </source>
</evidence>
<evidence type="ECO:0000256" key="6">
    <source>
        <dbReference type="RuleBase" id="RU362030"/>
    </source>
</evidence>
<dbReference type="SUPFAM" id="SSF53335">
    <property type="entry name" value="S-adenosyl-L-methionine-dependent methyltransferases"/>
    <property type="match status" value="1"/>
</dbReference>
<evidence type="ECO:0000256" key="2">
    <source>
        <dbReference type="ARBA" id="ARBA00008138"/>
    </source>
</evidence>
<dbReference type="AlphaFoldDB" id="A0A5N0E0N7"/>
<evidence type="ECO:0000313" key="7">
    <source>
        <dbReference type="EMBL" id="KAA8882972.1"/>
    </source>
</evidence>
<dbReference type="EC" id="2.1.1.-" evidence="6"/>